<comment type="caution">
    <text evidence="2">The sequence shown here is derived from an EMBL/GenBank/DDBJ whole genome shotgun (WGS) entry which is preliminary data.</text>
</comment>
<dbReference type="InterPro" id="IPR008382">
    <property type="entry name" value="SPHK1-interactor_AKAP_110"/>
</dbReference>
<organism evidence="2 3">
    <name type="scientific">Tachysurus vachellii</name>
    <name type="common">Darkbarbel catfish</name>
    <name type="synonym">Pelteobagrus vachellii</name>
    <dbReference type="NCBI Taxonomy" id="175792"/>
    <lineage>
        <taxon>Eukaryota</taxon>
        <taxon>Metazoa</taxon>
        <taxon>Chordata</taxon>
        <taxon>Craniata</taxon>
        <taxon>Vertebrata</taxon>
        <taxon>Euteleostomi</taxon>
        <taxon>Actinopterygii</taxon>
        <taxon>Neopterygii</taxon>
        <taxon>Teleostei</taxon>
        <taxon>Ostariophysi</taxon>
        <taxon>Siluriformes</taxon>
        <taxon>Bagridae</taxon>
        <taxon>Tachysurus</taxon>
    </lineage>
</organism>
<protein>
    <submittedName>
        <fullName evidence="2">Uncharacterized protein</fullName>
    </submittedName>
</protein>
<evidence type="ECO:0000313" key="3">
    <source>
        <dbReference type="Proteomes" id="UP001187315"/>
    </source>
</evidence>
<gene>
    <name evidence="2" type="ORF">Q7C36_004467</name>
</gene>
<dbReference type="PANTHER" id="PTHR10226">
    <property type="entry name" value="A KINASE ANCHOR PROTEIN"/>
    <property type="match status" value="1"/>
</dbReference>
<dbReference type="AlphaFoldDB" id="A0AA88NIL3"/>
<feature type="region of interest" description="Disordered" evidence="1">
    <location>
        <begin position="191"/>
        <end position="213"/>
    </location>
</feature>
<keyword evidence="3" id="KW-1185">Reference proteome</keyword>
<proteinExistence type="predicted"/>
<dbReference type="GO" id="GO:0051018">
    <property type="term" value="F:protein kinase A binding"/>
    <property type="evidence" value="ECO:0007669"/>
    <property type="project" value="TreeGrafter"/>
</dbReference>
<accession>A0AA88NIL3</accession>
<dbReference type="GO" id="GO:0008104">
    <property type="term" value="P:intracellular protein localization"/>
    <property type="evidence" value="ECO:0007669"/>
    <property type="project" value="TreeGrafter"/>
</dbReference>
<sequence>MTEDWLCSRVKLCQLITGSNVGSTNVQDPLEVVIDTESYPEPHYNPSSILLTLEAFTCAFNELQGRRSVVKVNCMDQKALAPNPLQTEVVHHFAEMFSGDILDAALRKQDTQFTEDGGQICSLTQIEDYKWTTSDLETLAKKIAAEIYSTALQELARRDAVQTYEKEIISEVHSEHTSYLCSSMHQCDQGGPTTEVDDIYPRRSTTNPTTLDDMAHVGSLDYPDAPPSTPLLPEMMKSRASFTRKLKGGLAKEFLPSTPPPTPKDQQSLMEEKMTDCTADKSEFMVRLMRSLSLACSQLREDNTTENEARFQSEISDYAAQLSVNIIHCITAAQEGRNRNLEMPVRDVQVLADNLTEEIIRTSIAEVIRSKIEDRTSQESSSYLENTTQVLSDNLLSALRDMAGRLITNTLVQAFSQLGSGSLQHATSKQFPDPASELMPWEQGTDRYLNTGLYSPNSHQPENNGCSNVNLESNYISLDSRTGTEEHVFAENFVHEVLKCSIREVSGCHLRCKQISVNSDRLSSSAASVPVVRQAVVRAFISETLGHDTQDLQCVLLWAAASHMGISTLQIDLTDKHVQQQLNRVFLQAQIHSWTVGHLMTSLLQYCEDLQATSRGHSKISTSLLGHLLLTQS</sequence>
<name>A0AA88NIL3_TACVA</name>
<evidence type="ECO:0000313" key="2">
    <source>
        <dbReference type="EMBL" id="KAK2860301.1"/>
    </source>
</evidence>
<dbReference type="GO" id="GO:0005737">
    <property type="term" value="C:cytoplasm"/>
    <property type="evidence" value="ECO:0007669"/>
    <property type="project" value="TreeGrafter"/>
</dbReference>
<reference evidence="2" key="1">
    <citation type="submission" date="2023-08" db="EMBL/GenBank/DDBJ databases">
        <title>Pelteobagrus vachellii genome.</title>
        <authorList>
            <person name="Liu H."/>
        </authorList>
    </citation>
    <scope>NUCLEOTIDE SEQUENCE</scope>
    <source>
        <strain evidence="2">PRFRI_2022a</strain>
        <tissue evidence="2">Muscle</tissue>
    </source>
</reference>
<evidence type="ECO:0000256" key="1">
    <source>
        <dbReference type="SAM" id="MobiDB-lite"/>
    </source>
</evidence>
<dbReference type="Proteomes" id="UP001187315">
    <property type="component" value="Unassembled WGS sequence"/>
</dbReference>
<dbReference type="EMBL" id="JAVHJS010000004">
    <property type="protein sequence ID" value="KAK2860301.1"/>
    <property type="molecule type" value="Genomic_DNA"/>
</dbReference>
<dbReference type="PANTHER" id="PTHR10226:SF3">
    <property type="entry name" value="A-KINASE ANCHOR PROTEIN 11"/>
    <property type="match status" value="1"/>
</dbReference>